<dbReference type="Proteomes" id="UP001107558">
    <property type="component" value="Chromosome 3"/>
</dbReference>
<dbReference type="InterPro" id="IPR045179">
    <property type="entry name" value="YgfZ/GcvT"/>
</dbReference>
<dbReference type="AlphaFoldDB" id="A0A9J6BKA2"/>
<dbReference type="Pfam" id="PF25455">
    <property type="entry name" value="Beta-barrel_CAF17_C"/>
    <property type="match status" value="1"/>
</dbReference>
<protein>
    <recommendedName>
        <fullName evidence="4">CAF17 C-terminal domain-containing protein</fullName>
    </recommendedName>
</protein>
<evidence type="ECO:0000256" key="2">
    <source>
        <dbReference type="ARBA" id="ARBA00022946"/>
    </source>
</evidence>
<dbReference type="SUPFAM" id="SSF103025">
    <property type="entry name" value="Folate-binding domain"/>
    <property type="match status" value="1"/>
</dbReference>
<gene>
    <name evidence="5" type="ORF">PVAND_000426</name>
</gene>
<dbReference type="EMBL" id="JADBJN010000003">
    <property type="protein sequence ID" value="KAG5670144.1"/>
    <property type="molecule type" value="Genomic_DNA"/>
</dbReference>
<dbReference type="GO" id="GO:0016226">
    <property type="term" value="P:iron-sulfur cluster assembly"/>
    <property type="evidence" value="ECO:0007669"/>
    <property type="project" value="TreeGrafter"/>
</dbReference>
<comment type="subcellular location">
    <subcellularLocation>
        <location evidence="1">Mitochondrion</location>
    </subcellularLocation>
</comment>
<feature type="domain" description="CAF17 C-terminal" evidence="4">
    <location>
        <begin position="226"/>
        <end position="296"/>
    </location>
</feature>
<evidence type="ECO:0000256" key="1">
    <source>
        <dbReference type="ARBA" id="ARBA00004173"/>
    </source>
</evidence>
<evidence type="ECO:0000313" key="5">
    <source>
        <dbReference type="EMBL" id="KAG5670144.1"/>
    </source>
</evidence>
<dbReference type="OrthoDB" id="191995at2759"/>
<reference evidence="5" key="1">
    <citation type="submission" date="2021-03" db="EMBL/GenBank/DDBJ databases">
        <title>Chromosome level genome of the anhydrobiotic midge Polypedilum vanderplanki.</title>
        <authorList>
            <person name="Yoshida Y."/>
            <person name="Kikawada T."/>
            <person name="Gusev O."/>
        </authorList>
    </citation>
    <scope>NUCLEOTIDE SEQUENCE</scope>
    <source>
        <strain evidence="5">NIAS01</strain>
        <tissue evidence="5">Whole body or cell culture</tissue>
    </source>
</reference>
<evidence type="ECO:0000259" key="4">
    <source>
        <dbReference type="Pfam" id="PF25455"/>
    </source>
</evidence>
<accession>A0A9J6BKA2</accession>
<sequence>MNRLFSINFSRSLIRCSGKNNDASQFLQGMITNDMQLLSSEIGYKKCIYTLFLNKLGRILYDSIIYKFPSTSKEEELFLIECDKNVANNLIRHLKLYRVRRKIDIILSDEHDLYCFHSQNSNDLKLSNGSKYFLDPRLKDIGARIITNKNHNLKDDIGCDVVEGSNEEYISHRYKLGICEGIVDLPPEKAFPLESNCDYMNGVSFHKGCYLGQELTARTHHTGVIRKRIMPLIFEMPIKMNDSIDVNNEDKKSVGKLRNISEIYGLGLMRVEQALAAKELSYNENKCMIKKPFWWPDDSNQNSSN</sequence>
<dbReference type="GO" id="GO:0005759">
    <property type="term" value="C:mitochondrial matrix"/>
    <property type="evidence" value="ECO:0007669"/>
    <property type="project" value="TreeGrafter"/>
</dbReference>
<keyword evidence="6" id="KW-1185">Reference proteome</keyword>
<evidence type="ECO:0000313" key="6">
    <source>
        <dbReference type="Proteomes" id="UP001107558"/>
    </source>
</evidence>
<dbReference type="NCBIfam" id="TIGR03317">
    <property type="entry name" value="ygfZ_signature"/>
    <property type="match status" value="1"/>
</dbReference>
<keyword evidence="2" id="KW-0809">Transit peptide</keyword>
<proteinExistence type="predicted"/>
<name>A0A9J6BKA2_POLVA</name>
<dbReference type="InterPro" id="IPR017703">
    <property type="entry name" value="YgfZ/GCV_T_CS"/>
</dbReference>
<keyword evidence="3" id="KW-0496">Mitochondrion</keyword>
<dbReference type="PANTHER" id="PTHR22602">
    <property type="entry name" value="TRANSFERASE CAF17, MITOCHONDRIAL-RELATED"/>
    <property type="match status" value="1"/>
</dbReference>
<dbReference type="Gene3D" id="2.40.30.160">
    <property type="match status" value="1"/>
</dbReference>
<organism evidence="5 6">
    <name type="scientific">Polypedilum vanderplanki</name>
    <name type="common">Sleeping chironomid midge</name>
    <dbReference type="NCBI Taxonomy" id="319348"/>
    <lineage>
        <taxon>Eukaryota</taxon>
        <taxon>Metazoa</taxon>
        <taxon>Ecdysozoa</taxon>
        <taxon>Arthropoda</taxon>
        <taxon>Hexapoda</taxon>
        <taxon>Insecta</taxon>
        <taxon>Pterygota</taxon>
        <taxon>Neoptera</taxon>
        <taxon>Endopterygota</taxon>
        <taxon>Diptera</taxon>
        <taxon>Nematocera</taxon>
        <taxon>Chironomoidea</taxon>
        <taxon>Chironomidae</taxon>
        <taxon>Chironominae</taxon>
        <taxon>Polypedilum</taxon>
        <taxon>Polypedilum</taxon>
    </lineage>
</organism>
<dbReference type="InterPro" id="IPR057460">
    <property type="entry name" value="CAF17_C"/>
</dbReference>
<dbReference type="PANTHER" id="PTHR22602:SF0">
    <property type="entry name" value="TRANSFERASE CAF17, MITOCHONDRIAL-RELATED"/>
    <property type="match status" value="1"/>
</dbReference>
<dbReference type="Gene3D" id="3.30.1360.120">
    <property type="entry name" value="Probable tRNA modification gtpase trme, domain 1"/>
    <property type="match status" value="1"/>
</dbReference>
<evidence type="ECO:0000256" key="3">
    <source>
        <dbReference type="ARBA" id="ARBA00023128"/>
    </source>
</evidence>
<comment type="caution">
    <text evidence="5">The sequence shown here is derived from an EMBL/GenBank/DDBJ whole genome shotgun (WGS) entry which is preliminary data.</text>
</comment>
<dbReference type="InterPro" id="IPR027266">
    <property type="entry name" value="TrmE/GcvT-like"/>
</dbReference>